<feature type="compositionally biased region" description="Low complexity" evidence="1">
    <location>
        <begin position="501"/>
        <end position="512"/>
    </location>
</feature>
<feature type="region of interest" description="Disordered" evidence="1">
    <location>
        <begin position="62"/>
        <end position="85"/>
    </location>
</feature>
<feature type="region of interest" description="Disordered" evidence="1">
    <location>
        <begin position="1"/>
        <end position="50"/>
    </location>
</feature>
<feature type="region of interest" description="Disordered" evidence="1">
    <location>
        <begin position="501"/>
        <end position="532"/>
    </location>
</feature>
<feature type="compositionally biased region" description="Low complexity" evidence="1">
    <location>
        <begin position="462"/>
        <end position="483"/>
    </location>
</feature>
<reference evidence="2" key="1">
    <citation type="submission" date="2022-10" db="EMBL/GenBank/DDBJ databases">
        <title>Genome sequences of endogenous nimaviruses in decapod crustaceans.</title>
        <authorList>
            <person name="Kawato S."/>
            <person name="Nozaki R."/>
            <person name="Kondo H."/>
            <person name="Hirono I."/>
        </authorList>
    </citation>
    <scope>NUCLEOTIDE SEQUENCE</scope>
    <source>
        <strain evidence="2">Fukuoka2019</strain>
    </source>
</reference>
<feature type="compositionally biased region" description="Low complexity" evidence="1">
    <location>
        <begin position="434"/>
        <end position="455"/>
    </location>
</feature>
<protein>
    <submittedName>
        <fullName evidence="2">Wsv260-like protein</fullName>
    </submittedName>
</protein>
<accession>A0A9C7EZ50</accession>
<proteinExistence type="predicted"/>
<feature type="compositionally biased region" description="Polar residues" evidence="1">
    <location>
        <begin position="70"/>
        <end position="85"/>
    </location>
</feature>
<dbReference type="EMBL" id="LC738881">
    <property type="protein sequence ID" value="BDT63112.1"/>
    <property type="molecule type" value="Genomic_DNA"/>
</dbReference>
<evidence type="ECO:0000256" key="1">
    <source>
        <dbReference type="SAM" id="MobiDB-lite"/>
    </source>
</evidence>
<name>A0A9C7EZ50_9VIRU</name>
<sequence>MGTGTREPSDLAPKLFQRPPKLSRSFETTNMKKGQQISASLTPATGEEESLVSVSISAPAPVGAEAQAQAIESNKPTRATKGLTFSDSVGSISVKYCEDAKRPSGEEFSQALEGHGRGEPTQAPKARRAGGRRSRQNSKQQRNRQFRAQHQQQWQQLEIEREKKTKQEQERADARALCQHIASLSTDQLRRLVLKDSDDKVLSGVPGGVEGPLTPTAYCSECVSTVASYLSGHNILDSMMLPERELREVNPDEEREQVLIKDPERAAQNLLDMLKLSFQDHISIRTMNGNYYKRCPSHYSMPLDMASLLDKAEGTHRLFDKLAGREVVSSLFASGVVMEYKVSDTSMFSDNTAETHDRMLLRNSLPYIVRTSCSCMKTGEWLAAREQESENLKCMIDTVLVRANPDETFDHPKDCSLVDTADGTNGNRGGATAESSNDSSSISSGDSSDESSSISLGDYLEDSSGVSSVDSSDDFSSNSASNNSSLKTLASESSCHSLGSFSLTSASSSPEPSRGKKTPTEPLRTSSPLRLDEGGLLFSDDFEAEEGLTSLLPAKACKELESDEGNFDDEGWKRVRSSLTCLSLCRHSPDCLISASNKVKMLKCIDFVHLKLDNDGAQGEGLEGTDSNYYSMVPSPNQSITISLGSTVYEAMVRPIVDTSSFEAFLRTGVFPSFPNTHKTPGNVGMAKALVTVNTVASLFCGTPPIHRLRCSNDFGTYHTRRIRLPADFTGRRDDTSLSWRSLMYTNMAVDAAKVAAQSTKKHLCRRFFDEGGSYTSDSWNLDDDAVHVECATVCAEAGDCSGNFLRCVFKNYALDKYVDGAVDSFSAVQRHVRQMTGRINETKMLLAESLNHVALASESEITTQHERTRILEEQDRSNFLLRALTKYRIALKHMELDQEDFLFLANSHIPGFRLANNSQRAVPAML</sequence>
<feature type="compositionally biased region" description="Basic residues" evidence="1">
    <location>
        <begin position="125"/>
        <end position="147"/>
    </location>
</feature>
<feature type="region of interest" description="Disordered" evidence="1">
    <location>
        <begin position="411"/>
        <end position="483"/>
    </location>
</feature>
<feature type="region of interest" description="Disordered" evidence="1">
    <location>
        <begin position="100"/>
        <end position="155"/>
    </location>
</feature>
<feature type="compositionally biased region" description="Polar residues" evidence="1">
    <location>
        <begin position="25"/>
        <end position="43"/>
    </location>
</feature>
<evidence type="ECO:0000313" key="2">
    <source>
        <dbReference type="EMBL" id="BDT63112.1"/>
    </source>
</evidence>
<organism evidence="2">
    <name type="scientific">Sicyonia whispovirus</name>
    <dbReference type="NCBI Taxonomy" id="2984283"/>
    <lineage>
        <taxon>Viruses</taxon>
        <taxon>Viruses incertae sedis</taxon>
        <taxon>Naldaviricetes</taxon>
        <taxon>Nimaviridae</taxon>
        <taxon>Whispovirus</taxon>
    </lineage>
</organism>